<evidence type="ECO:0000313" key="2">
    <source>
        <dbReference type="Proteomes" id="UP000183447"/>
    </source>
</evidence>
<dbReference type="OrthoDB" id="9805893at2"/>
<accession>A0A1K2I0G8</accession>
<dbReference type="RefSeq" id="WP_072344444.1">
    <property type="nucleotide sequence ID" value="NZ_FPKU01000002.1"/>
</dbReference>
<gene>
    <name evidence="1" type="ORF">SAMN02983003_2945</name>
</gene>
<name>A0A1K2I0G8_9HYPH</name>
<evidence type="ECO:0000313" key="1">
    <source>
        <dbReference type="EMBL" id="SFZ85775.1"/>
    </source>
</evidence>
<proteinExistence type="predicted"/>
<organism evidence="1 2">
    <name type="scientific">Devosia enhydra</name>
    <dbReference type="NCBI Taxonomy" id="665118"/>
    <lineage>
        <taxon>Bacteria</taxon>
        <taxon>Pseudomonadati</taxon>
        <taxon>Pseudomonadota</taxon>
        <taxon>Alphaproteobacteria</taxon>
        <taxon>Hyphomicrobiales</taxon>
        <taxon>Devosiaceae</taxon>
        <taxon>Devosia</taxon>
    </lineage>
</organism>
<dbReference type="AlphaFoldDB" id="A0A1K2I0G8"/>
<dbReference type="EMBL" id="FPKU01000002">
    <property type="protein sequence ID" value="SFZ85775.1"/>
    <property type="molecule type" value="Genomic_DNA"/>
</dbReference>
<keyword evidence="2" id="KW-1185">Reference proteome</keyword>
<reference evidence="1 2" key="1">
    <citation type="submission" date="2016-11" db="EMBL/GenBank/DDBJ databases">
        <authorList>
            <person name="Jaros S."/>
            <person name="Januszkiewicz K."/>
            <person name="Wedrychowicz H."/>
        </authorList>
    </citation>
    <scope>NUCLEOTIDE SEQUENCE [LARGE SCALE GENOMIC DNA]</scope>
    <source>
        <strain evidence="1 2">ATCC 23634</strain>
    </source>
</reference>
<sequence>MPTLFRLLFVLAILAGLAFGAMVALTIFVDPGVRETTVRIPARDLVQGAPRQSLADPAAPAGQ</sequence>
<protein>
    <recommendedName>
        <fullName evidence="3">Histidine kinase</fullName>
    </recommendedName>
</protein>
<dbReference type="Proteomes" id="UP000183447">
    <property type="component" value="Unassembled WGS sequence"/>
</dbReference>
<dbReference type="STRING" id="665118.SAMN02983003_2945"/>
<evidence type="ECO:0008006" key="3">
    <source>
        <dbReference type="Google" id="ProtNLM"/>
    </source>
</evidence>